<proteinExistence type="predicted"/>
<organism evidence="2 3">
    <name type="scientific">Christensenella hongkongensis</name>
    <dbReference type="NCBI Taxonomy" id="270498"/>
    <lineage>
        <taxon>Bacteria</taxon>
        <taxon>Bacillati</taxon>
        <taxon>Bacillota</taxon>
        <taxon>Clostridia</taxon>
        <taxon>Christensenellales</taxon>
        <taxon>Christensenellaceae</taxon>
        <taxon>Christensenella</taxon>
    </lineage>
</organism>
<dbReference type="InterPro" id="IPR029062">
    <property type="entry name" value="Class_I_gatase-like"/>
</dbReference>
<dbReference type="PANTHER" id="PTHR37947:SF1">
    <property type="entry name" value="BLL2462 PROTEIN"/>
    <property type="match status" value="1"/>
</dbReference>
<dbReference type="RefSeq" id="WP_046443852.1">
    <property type="nucleotide sequence ID" value="NZ_LAYJ01000105.1"/>
</dbReference>
<accession>A0A0M2NJY1</accession>
<dbReference type="CDD" id="cd03143">
    <property type="entry name" value="A4_beta-galactosidase_middle_domain"/>
    <property type="match status" value="1"/>
</dbReference>
<reference evidence="2 3" key="1">
    <citation type="submission" date="2015-04" db="EMBL/GenBank/DDBJ databases">
        <title>Draft genome sequence of bacteremic isolate Catabacter hongkongensis type strain HKU16T.</title>
        <authorList>
            <person name="Lau S.K."/>
            <person name="Teng J.L."/>
            <person name="Huang Y."/>
            <person name="Curreem S.O."/>
            <person name="Tsui S.K."/>
            <person name="Woo P.C."/>
        </authorList>
    </citation>
    <scope>NUCLEOTIDE SEQUENCE [LARGE SCALE GENOMIC DNA]</scope>
    <source>
        <strain evidence="2 3">HKU16</strain>
    </source>
</reference>
<evidence type="ECO:0000313" key="2">
    <source>
        <dbReference type="EMBL" id="KKI50540.1"/>
    </source>
</evidence>
<dbReference type="AlphaFoldDB" id="A0A0M2NJY1"/>
<gene>
    <name evidence="2" type="ORF">CHK_2006</name>
</gene>
<dbReference type="EMBL" id="LAYJ01000105">
    <property type="protein sequence ID" value="KKI50540.1"/>
    <property type="molecule type" value="Genomic_DNA"/>
</dbReference>
<name>A0A0M2NJY1_9FIRM</name>
<sequence>MKVLLVGESWTVHETHMKGFDIFDVCRHEEHCGDMLANVLRKEGIDVDFMPSHEAQVGFPDTVDKLNAYDAVILSDIGSNTLLLAPDTFYRGVRSPNKLKALVDYAEQGGGVAMIGGYLSFAGIDNKARYAMTPLAKALPVEILSYDDRVECPEGIVPQVKDASHSIFDGVGKDWPFFLGYNKIKAKKEAKELATINEDTFIAVMEFGKGRTLAFASDCAPHWGPKEFVDWQSYQLLFGNMVRWLCGKM</sequence>
<dbReference type="InterPro" id="IPR010768">
    <property type="entry name" value="GATase1-like"/>
</dbReference>
<evidence type="ECO:0000259" key="1">
    <source>
        <dbReference type="Pfam" id="PF07090"/>
    </source>
</evidence>
<dbReference type="Gene3D" id="3.40.50.880">
    <property type="match status" value="1"/>
</dbReference>
<evidence type="ECO:0000313" key="3">
    <source>
        <dbReference type="Proteomes" id="UP000034076"/>
    </source>
</evidence>
<comment type="caution">
    <text evidence="2">The sequence shown here is derived from an EMBL/GenBank/DDBJ whole genome shotgun (WGS) entry which is preliminary data.</text>
</comment>
<dbReference type="PATRIC" id="fig|270498.16.peg.1522"/>
<feature type="domain" description="Putative glutamine amidotransferase" evidence="1">
    <location>
        <begin position="2"/>
        <end position="245"/>
    </location>
</feature>
<dbReference type="Pfam" id="PF07090">
    <property type="entry name" value="GATase1_like"/>
    <property type="match status" value="1"/>
</dbReference>
<dbReference type="PANTHER" id="PTHR37947">
    <property type="entry name" value="BLL2462 PROTEIN"/>
    <property type="match status" value="1"/>
</dbReference>
<protein>
    <recommendedName>
        <fullName evidence="1">Putative glutamine amidotransferase domain-containing protein</fullName>
    </recommendedName>
</protein>
<keyword evidence="3" id="KW-1185">Reference proteome</keyword>
<dbReference type="STRING" id="270498.CHK_2006"/>
<dbReference type="Proteomes" id="UP000034076">
    <property type="component" value="Unassembled WGS sequence"/>
</dbReference>
<dbReference type="SUPFAM" id="SSF52317">
    <property type="entry name" value="Class I glutamine amidotransferase-like"/>
    <property type="match status" value="1"/>
</dbReference>